<evidence type="ECO:0000256" key="1">
    <source>
        <dbReference type="ARBA" id="ARBA00001933"/>
    </source>
</evidence>
<reference evidence="9" key="1">
    <citation type="submission" date="2023-07" db="EMBL/GenBank/DDBJ databases">
        <title>Genomic Encyclopedia of Type Strains, Phase IV (KMG-IV): sequencing the most valuable type-strain genomes for metagenomic binning, comparative biology and taxonomic classification.</title>
        <authorList>
            <person name="Goeker M."/>
        </authorList>
    </citation>
    <scope>NUCLEOTIDE SEQUENCE</scope>
    <source>
        <strain evidence="9">DSM 21202</strain>
    </source>
</reference>
<dbReference type="EC" id="2.6.1.51" evidence="9"/>
<keyword evidence="9" id="KW-0032">Aminotransferase</keyword>
<sequence>MTLSNGRPYVAIPGPSVMPDRVLAAMQRPAPNIYRGAIVDLTHSILADLKRVAKCTAHVALYICNGHGAWEASLCNMASRGDRMLACANGHFGLGWADAARRMGIDVETLDFGRSAPIDTDRLSETLKADRDHEIKAVLVTHVDTASSVRNDIQAVRAAIDAAGHPALLAVDAIASLGCDPLHFDDWGIDVLVAASQKGLMTPPGLGFLWFSDKALEQSRSADLATPYWSWIPRIEARVFSHTFGGTSPTHHLFALREALDMIEEEGLEHIWARHRALAGAVWAAFDVWGQDGPISLNVADPAMRSRAVTAARIRNGGGEALRGWVETQAGVTLGIGLGMALADDPTHDDFFRVGHMGHVNAHMTLGVLATMEAGLQALQIPHGSGALDAAAGAIVRAIPEIGAPAPVSA</sequence>
<comment type="caution">
    <text evidence="9">The sequence shown here is derived from an EMBL/GenBank/DDBJ whole genome shotgun (WGS) entry which is preliminary data.</text>
</comment>
<evidence type="ECO:0000256" key="4">
    <source>
        <dbReference type="PIRSR" id="PIRSR000524-1"/>
    </source>
</evidence>
<proteinExistence type="inferred from homology"/>
<evidence type="ECO:0000256" key="7">
    <source>
        <dbReference type="RuleBase" id="RU004504"/>
    </source>
</evidence>
<evidence type="ECO:0000256" key="3">
    <source>
        <dbReference type="ARBA" id="ARBA00022898"/>
    </source>
</evidence>
<dbReference type="EC" id="2.6.1.44" evidence="9"/>
<evidence type="ECO:0000256" key="2">
    <source>
        <dbReference type="ARBA" id="ARBA00009236"/>
    </source>
</evidence>
<feature type="modified residue" description="N6-(pyridoxal phosphate)lysine" evidence="5">
    <location>
        <position position="198"/>
    </location>
</feature>
<dbReference type="AlphaFoldDB" id="A0AAE3VNR4"/>
<dbReference type="EC" id="2.6.1.45" evidence="9"/>
<dbReference type="GO" id="GO:0019265">
    <property type="term" value="P:glycine biosynthetic process, by transamination of glyoxylate"/>
    <property type="evidence" value="ECO:0007669"/>
    <property type="project" value="TreeGrafter"/>
</dbReference>
<keyword evidence="3 5" id="KW-0663">Pyridoxal phosphate</keyword>
<evidence type="ECO:0000256" key="6">
    <source>
        <dbReference type="RuleBase" id="RU004075"/>
    </source>
</evidence>
<protein>
    <submittedName>
        <fullName evidence="9">Alanine-glyoxylate transaminase/serine-glyoxylate transaminase/serine-pyruvate transaminase</fullName>
        <ecNumber evidence="9">2.6.1.44</ecNumber>
        <ecNumber evidence="9">2.6.1.45</ecNumber>
        <ecNumber evidence="9">2.6.1.51</ecNumber>
    </submittedName>
</protein>
<name>A0AAE3VNR4_9HYPH</name>
<dbReference type="FunFam" id="3.90.1150.10:FF:000204">
    <property type="entry name" value="Hypothetical aminotransferase"/>
    <property type="match status" value="1"/>
</dbReference>
<dbReference type="InterPro" id="IPR000192">
    <property type="entry name" value="Aminotrans_V_dom"/>
</dbReference>
<dbReference type="GO" id="GO:0004760">
    <property type="term" value="F:L-serine-pyruvate transaminase activity"/>
    <property type="evidence" value="ECO:0007669"/>
    <property type="project" value="UniProtKB-EC"/>
</dbReference>
<dbReference type="Gene3D" id="3.40.640.10">
    <property type="entry name" value="Type I PLP-dependent aspartate aminotransferase-like (Major domain)"/>
    <property type="match status" value="1"/>
</dbReference>
<dbReference type="PANTHER" id="PTHR21152:SF40">
    <property type="entry name" value="ALANINE--GLYOXYLATE AMINOTRANSFERASE"/>
    <property type="match status" value="1"/>
</dbReference>
<evidence type="ECO:0000256" key="5">
    <source>
        <dbReference type="PIRSR" id="PIRSR000524-50"/>
    </source>
</evidence>
<accession>A0AAE3VNR4</accession>
<feature type="binding site" evidence="4">
    <location>
        <position position="353"/>
    </location>
    <ligand>
        <name>substrate</name>
    </ligand>
</feature>
<dbReference type="SUPFAM" id="SSF53383">
    <property type="entry name" value="PLP-dependent transferases"/>
    <property type="match status" value="1"/>
</dbReference>
<evidence type="ECO:0000259" key="8">
    <source>
        <dbReference type="Pfam" id="PF00266"/>
    </source>
</evidence>
<dbReference type="RefSeq" id="WP_306885168.1">
    <property type="nucleotide sequence ID" value="NZ_JAUSUL010000002.1"/>
</dbReference>
<keyword evidence="10" id="KW-1185">Reference proteome</keyword>
<dbReference type="GO" id="GO:0008453">
    <property type="term" value="F:alanine-glyoxylate transaminase activity"/>
    <property type="evidence" value="ECO:0007669"/>
    <property type="project" value="UniProtKB-EC"/>
</dbReference>
<evidence type="ECO:0000313" key="10">
    <source>
        <dbReference type="Proteomes" id="UP001229244"/>
    </source>
</evidence>
<feature type="domain" description="Aminotransferase class V" evidence="8">
    <location>
        <begin position="78"/>
        <end position="286"/>
    </location>
</feature>
<evidence type="ECO:0000313" key="9">
    <source>
        <dbReference type="EMBL" id="MDQ0315335.1"/>
    </source>
</evidence>
<dbReference type="FunFam" id="3.40.640.10:FF:000054">
    <property type="entry name" value="Serine--glyoxylate aminotransferase"/>
    <property type="match status" value="1"/>
</dbReference>
<dbReference type="Gene3D" id="3.90.1150.10">
    <property type="entry name" value="Aspartate Aminotransferase, domain 1"/>
    <property type="match status" value="1"/>
</dbReference>
<dbReference type="EMBL" id="JAUSUL010000002">
    <property type="protein sequence ID" value="MDQ0315335.1"/>
    <property type="molecule type" value="Genomic_DNA"/>
</dbReference>
<dbReference type="GO" id="GO:0050281">
    <property type="term" value="F:L-serine-glyoxylate transaminase activity"/>
    <property type="evidence" value="ECO:0007669"/>
    <property type="project" value="UniProtKB-EC"/>
</dbReference>
<dbReference type="InterPro" id="IPR015422">
    <property type="entry name" value="PyrdxlP-dep_Trfase_small"/>
</dbReference>
<comment type="cofactor">
    <cofactor evidence="1 5 7">
        <name>pyridoxal 5'-phosphate</name>
        <dbReference type="ChEBI" id="CHEBI:597326"/>
    </cofactor>
</comment>
<dbReference type="PIRSF" id="PIRSF000524">
    <property type="entry name" value="SPT"/>
    <property type="match status" value="1"/>
</dbReference>
<dbReference type="InterPro" id="IPR024169">
    <property type="entry name" value="SP_NH2Trfase/AEP_transaminase"/>
</dbReference>
<dbReference type="PANTHER" id="PTHR21152">
    <property type="entry name" value="AMINOTRANSFERASE CLASS V"/>
    <property type="match status" value="1"/>
</dbReference>
<organism evidence="9 10">
    <name type="scientific">Amorphus orientalis</name>
    <dbReference type="NCBI Taxonomy" id="649198"/>
    <lineage>
        <taxon>Bacteria</taxon>
        <taxon>Pseudomonadati</taxon>
        <taxon>Pseudomonadota</taxon>
        <taxon>Alphaproteobacteria</taxon>
        <taxon>Hyphomicrobiales</taxon>
        <taxon>Amorphaceae</taxon>
        <taxon>Amorphus</taxon>
    </lineage>
</organism>
<dbReference type="Pfam" id="PF00266">
    <property type="entry name" value="Aminotran_5"/>
    <property type="match status" value="1"/>
</dbReference>
<dbReference type="Proteomes" id="UP001229244">
    <property type="component" value="Unassembled WGS sequence"/>
</dbReference>
<dbReference type="InterPro" id="IPR015421">
    <property type="entry name" value="PyrdxlP-dep_Trfase_major"/>
</dbReference>
<keyword evidence="9" id="KW-0808">Transferase</keyword>
<comment type="similarity">
    <text evidence="2 6">Belongs to the class-V pyridoxal-phosphate-dependent aminotransferase family.</text>
</comment>
<dbReference type="PROSITE" id="PS00595">
    <property type="entry name" value="AA_TRANSFER_CLASS_5"/>
    <property type="match status" value="1"/>
</dbReference>
<dbReference type="InterPro" id="IPR015424">
    <property type="entry name" value="PyrdxlP-dep_Trfase"/>
</dbReference>
<gene>
    <name evidence="9" type="ORF">J2S73_001792</name>
</gene>
<dbReference type="InterPro" id="IPR020578">
    <property type="entry name" value="Aminotrans_V_PyrdxlP_BS"/>
</dbReference>